<dbReference type="Proteomes" id="UP000242329">
    <property type="component" value="Unassembled WGS sequence"/>
</dbReference>
<comment type="similarity">
    <text evidence="3">In the N-terminal section; belongs to the MobA family.</text>
</comment>
<dbReference type="EMBL" id="FQWY01000038">
    <property type="protein sequence ID" value="SHH17251.1"/>
    <property type="molecule type" value="Genomic_DNA"/>
</dbReference>
<evidence type="ECO:0000256" key="9">
    <source>
        <dbReference type="ARBA" id="ARBA00049235"/>
    </source>
</evidence>
<dbReference type="GO" id="GO:0016780">
    <property type="term" value="F:phosphotransferase activity, for other substituted phosphate groups"/>
    <property type="evidence" value="ECO:0007669"/>
    <property type="project" value="InterPro"/>
</dbReference>
<proteinExistence type="inferred from homology"/>
<dbReference type="AlphaFoldDB" id="A0A1M5QTK6"/>
<gene>
    <name evidence="13" type="ORF">SAMN02745221_01849</name>
</gene>
<comment type="catalytic activity">
    <reaction evidence="1">
        <text>1D-myo-inositol 3-phosphate + CTP + H(+) = CDP-1L-myo-inositol + diphosphate</text>
        <dbReference type="Rhea" id="RHEA:30647"/>
        <dbReference type="ChEBI" id="CHEBI:15378"/>
        <dbReference type="ChEBI" id="CHEBI:33019"/>
        <dbReference type="ChEBI" id="CHEBI:37563"/>
        <dbReference type="ChEBI" id="CHEBI:58401"/>
        <dbReference type="ChEBI" id="CHEBI:62573"/>
        <dbReference type="EC" id="2.7.7.74"/>
    </reaction>
</comment>
<evidence type="ECO:0000313" key="14">
    <source>
        <dbReference type="Proteomes" id="UP000242329"/>
    </source>
</evidence>
<accession>A0A1M5QTK6</accession>
<dbReference type="GO" id="GO:0016020">
    <property type="term" value="C:membrane"/>
    <property type="evidence" value="ECO:0007669"/>
    <property type="project" value="InterPro"/>
</dbReference>
<dbReference type="PANTHER" id="PTHR43584:SF8">
    <property type="entry name" value="N-ACETYLMURAMATE ALPHA-1-PHOSPHATE URIDYLYLTRANSFERASE"/>
    <property type="match status" value="1"/>
</dbReference>
<dbReference type="InterPro" id="IPR029044">
    <property type="entry name" value="Nucleotide-diphossugar_trans"/>
</dbReference>
<dbReference type="PROSITE" id="PS00379">
    <property type="entry name" value="CDP_ALCOHOL_P_TRANSF"/>
    <property type="match status" value="1"/>
</dbReference>
<organism evidence="13 14">
    <name type="scientific">Thermosyntropha lipolytica DSM 11003</name>
    <dbReference type="NCBI Taxonomy" id="1123382"/>
    <lineage>
        <taxon>Bacteria</taxon>
        <taxon>Bacillati</taxon>
        <taxon>Bacillota</taxon>
        <taxon>Clostridia</taxon>
        <taxon>Eubacteriales</taxon>
        <taxon>Syntrophomonadaceae</taxon>
        <taxon>Thermosyntropha</taxon>
    </lineage>
</organism>
<dbReference type="Gene3D" id="3.90.550.10">
    <property type="entry name" value="Spore Coat Polysaccharide Biosynthesis Protein SpsA, Chain A"/>
    <property type="match status" value="1"/>
</dbReference>
<dbReference type="InterPro" id="IPR000462">
    <property type="entry name" value="CDP-OH_P_trans"/>
</dbReference>
<dbReference type="EC" id="2.7.8.34" evidence="5"/>
<name>A0A1M5QTK6_9FIRM</name>
<comment type="similarity">
    <text evidence="2">In the C-terminal section; belongs to the CDP-alcohol phosphatidyltransferase class-I family.</text>
</comment>
<dbReference type="InterPro" id="IPR043130">
    <property type="entry name" value="CDP-OH_PTrfase_TM_dom"/>
</dbReference>
<evidence type="ECO:0000256" key="11">
    <source>
        <dbReference type="SAM" id="Phobius"/>
    </source>
</evidence>
<evidence type="ECO:0000256" key="6">
    <source>
        <dbReference type="ARBA" id="ARBA00018322"/>
    </source>
</evidence>
<keyword evidence="8" id="KW-0548">Nucleotidyltransferase</keyword>
<dbReference type="InterPro" id="IPR005835">
    <property type="entry name" value="NTP_transferase_dom"/>
</dbReference>
<dbReference type="GO" id="GO:0016779">
    <property type="term" value="F:nucleotidyltransferase activity"/>
    <property type="evidence" value="ECO:0007669"/>
    <property type="project" value="UniProtKB-KW"/>
</dbReference>
<dbReference type="RefSeq" id="WP_073093132.1">
    <property type="nucleotide sequence ID" value="NZ_FQWY01000038.1"/>
</dbReference>
<evidence type="ECO:0000256" key="4">
    <source>
        <dbReference type="ARBA" id="ARBA00012504"/>
    </source>
</evidence>
<evidence type="ECO:0000256" key="1">
    <source>
        <dbReference type="ARBA" id="ARBA00000729"/>
    </source>
</evidence>
<dbReference type="SUPFAM" id="SSF53448">
    <property type="entry name" value="Nucleotide-diphospho-sugar transferases"/>
    <property type="match status" value="1"/>
</dbReference>
<evidence type="ECO:0000256" key="8">
    <source>
        <dbReference type="ARBA" id="ARBA00022695"/>
    </source>
</evidence>
<dbReference type="InterPro" id="IPR048254">
    <property type="entry name" value="CDP_ALCOHOL_P_TRANSF_CS"/>
</dbReference>
<dbReference type="GO" id="GO:0008654">
    <property type="term" value="P:phospholipid biosynthetic process"/>
    <property type="evidence" value="ECO:0007669"/>
    <property type="project" value="InterPro"/>
</dbReference>
<dbReference type="EC" id="2.7.7.74" evidence="4"/>
<evidence type="ECO:0000259" key="12">
    <source>
        <dbReference type="Pfam" id="PF00483"/>
    </source>
</evidence>
<comment type="catalytic activity">
    <reaction evidence="9">
        <text>CDP-1L-myo-inositol + 1D-myo-inositol 3-phosphate = bis(1L-myo-inositol) 3,1'-phosphate 1-phosphate + CMP + H(+)</text>
        <dbReference type="Rhea" id="RHEA:31327"/>
        <dbReference type="ChEBI" id="CHEBI:15378"/>
        <dbReference type="ChEBI" id="CHEBI:58401"/>
        <dbReference type="ChEBI" id="CHEBI:60377"/>
        <dbReference type="ChEBI" id="CHEBI:62573"/>
        <dbReference type="ChEBI" id="CHEBI:62576"/>
        <dbReference type="EC" id="2.7.8.34"/>
    </reaction>
</comment>
<feature type="domain" description="Nucleotidyl transferase" evidence="12">
    <location>
        <begin position="2"/>
        <end position="234"/>
    </location>
</feature>
<evidence type="ECO:0000256" key="3">
    <source>
        <dbReference type="ARBA" id="ARBA00007897"/>
    </source>
</evidence>
<comment type="similarity">
    <text evidence="10">Belongs to the CDP-alcohol phosphatidyltransferase class-I family.</text>
</comment>
<evidence type="ECO:0000256" key="2">
    <source>
        <dbReference type="ARBA" id="ARBA00006982"/>
    </source>
</evidence>
<dbReference type="Pfam" id="PF01066">
    <property type="entry name" value="CDP-OH_P_transf"/>
    <property type="match status" value="1"/>
</dbReference>
<dbReference type="PANTHER" id="PTHR43584">
    <property type="entry name" value="NUCLEOTIDYL TRANSFERASE"/>
    <property type="match status" value="1"/>
</dbReference>
<keyword evidence="11" id="KW-1133">Transmembrane helix</keyword>
<feature type="transmembrane region" description="Helical" evidence="11">
    <location>
        <begin position="405"/>
        <end position="431"/>
    </location>
</feature>
<evidence type="ECO:0000313" key="13">
    <source>
        <dbReference type="EMBL" id="SHH17251.1"/>
    </source>
</evidence>
<keyword evidence="11" id="KW-0812">Transmembrane</keyword>
<keyword evidence="7 10" id="KW-0808">Transferase</keyword>
<evidence type="ECO:0000256" key="10">
    <source>
        <dbReference type="RuleBase" id="RU003750"/>
    </source>
</evidence>
<reference evidence="14" key="1">
    <citation type="submission" date="2016-11" db="EMBL/GenBank/DDBJ databases">
        <authorList>
            <person name="Varghese N."/>
            <person name="Submissions S."/>
        </authorList>
    </citation>
    <scope>NUCLEOTIDE SEQUENCE [LARGE SCALE GENOMIC DNA]</scope>
    <source>
        <strain evidence="14">DSM 11003</strain>
    </source>
</reference>
<dbReference type="Pfam" id="PF00483">
    <property type="entry name" value="NTP_transferase"/>
    <property type="match status" value="1"/>
</dbReference>
<sequence>MKALVIAAGEGKRFRERGYKGVKPLYSLLGLSLLERTLLSLREAGVKEVVVVLGYRGEEIKAKIGSGDKWGIKVDYVVNERWFLGNGISVLSAREFFQNEESFLLTMADHIWDLQALTRIAELKPNPGEVYVGADYKLEEIVDLEEATRLQVEGIKIRRIGKGLKDFNAVDCGVFHATPYIFEILAKAEKEGKYTLSEALQIMAEEGNLLAADIGESWWIDVDTPEEAIRAEQILLKFLPAPKDGLIARYINRRFSLFLTRWLARTDIHPNQISLISFILCLGGAFLFGLGLSPAGGILAQLASIVDGVDGEIARLKFLRSAWGEFLDAMLDRYGDGILIIGMALGAYDGNNGQTVFCWLSLALLGAPMSMLIKEKFRNIWGQLYLPEKEGIWANLLLGNRDGRLFVIMLAGIFHSPLWGLAILAITSHLLTFIRIVNIRKFCPADGDIN</sequence>
<dbReference type="Gene3D" id="1.20.120.1760">
    <property type="match status" value="1"/>
</dbReference>
<keyword evidence="14" id="KW-1185">Reference proteome</keyword>
<dbReference type="STRING" id="1123382.SAMN02745221_01849"/>
<evidence type="ECO:0000256" key="5">
    <source>
        <dbReference type="ARBA" id="ARBA00013268"/>
    </source>
</evidence>
<dbReference type="OrthoDB" id="9803871at2"/>
<dbReference type="InterPro" id="IPR050065">
    <property type="entry name" value="GlmU-like"/>
</dbReference>
<evidence type="ECO:0000256" key="7">
    <source>
        <dbReference type="ARBA" id="ARBA00022679"/>
    </source>
</evidence>
<protein>
    <recommendedName>
        <fullName evidence="6">Bifunctional IPC transferase and DIPP synthase</fullName>
        <ecNumber evidence="4">2.7.7.74</ecNumber>
        <ecNumber evidence="5">2.7.8.34</ecNumber>
    </recommendedName>
</protein>
<keyword evidence="11" id="KW-0472">Membrane</keyword>